<evidence type="ECO:0000313" key="2">
    <source>
        <dbReference type="Proteomes" id="UP000015527"/>
    </source>
</evidence>
<reference evidence="1 2" key="1">
    <citation type="journal article" date="2013" name="Genome Announc.">
        <title>Genome Sequence of Novosphingobium lindaniclasticum LE124T, Isolated from a Hexachlorocyclohexane Dumpsite.</title>
        <authorList>
            <person name="Saxena A."/>
            <person name="Nayyar N."/>
            <person name="Sangwan N."/>
            <person name="Kumari R."/>
            <person name="Khurana J.P."/>
            <person name="Lal R."/>
        </authorList>
    </citation>
    <scope>NUCLEOTIDE SEQUENCE [LARGE SCALE GENOMIC DNA]</scope>
    <source>
        <strain evidence="1 2">LE124</strain>
    </source>
</reference>
<evidence type="ECO:0000313" key="1">
    <source>
        <dbReference type="EMBL" id="EQB15404.1"/>
    </source>
</evidence>
<dbReference type="Proteomes" id="UP000015527">
    <property type="component" value="Unassembled WGS sequence"/>
</dbReference>
<dbReference type="RefSeq" id="WP_021234297.1">
    <property type="nucleotide sequence ID" value="NZ_ATHL01000076.1"/>
</dbReference>
<organism evidence="1 2">
    <name type="scientific">Novosphingobium lindaniclasticum LE124</name>
    <dbReference type="NCBI Taxonomy" id="1096930"/>
    <lineage>
        <taxon>Bacteria</taxon>
        <taxon>Pseudomonadati</taxon>
        <taxon>Pseudomonadota</taxon>
        <taxon>Alphaproteobacteria</taxon>
        <taxon>Sphingomonadales</taxon>
        <taxon>Sphingomonadaceae</taxon>
        <taxon>Novosphingobium</taxon>
    </lineage>
</organism>
<name>T0J0F7_9SPHN</name>
<accession>T0J0F7</accession>
<comment type="caution">
    <text evidence="1">The sequence shown here is derived from an EMBL/GenBank/DDBJ whole genome shotgun (WGS) entry which is preliminary data.</text>
</comment>
<sequence length="73" mass="8104">MKVYTLRFAHPDGADDALQFEAPDLPEALVAAHRHAATRDAELWDGETRLCAIRRSKKRSAFSFGEAETFVAA</sequence>
<proteinExistence type="predicted"/>
<dbReference type="PATRIC" id="fig|1096930.3.peg.2445"/>
<keyword evidence="2" id="KW-1185">Reference proteome</keyword>
<dbReference type="AlphaFoldDB" id="T0J0F7"/>
<dbReference type="OrthoDB" id="7433294at2"/>
<gene>
    <name evidence="1" type="ORF">L284_12255</name>
</gene>
<protein>
    <submittedName>
        <fullName evidence="1">Uncharacterized protein</fullName>
    </submittedName>
</protein>
<dbReference type="EMBL" id="ATHL01000076">
    <property type="protein sequence ID" value="EQB15404.1"/>
    <property type="molecule type" value="Genomic_DNA"/>
</dbReference>